<dbReference type="InterPro" id="IPR012340">
    <property type="entry name" value="NA-bd_OB-fold"/>
</dbReference>
<evidence type="ECO:0000313" key="7">
    <source>
        <dbReference type="EMBL" id="GIH18357.1"/>
    </source>
</evidence>
<evidence type="ECO:0000256" key="4">
    <source>
        <dbReference type="ARBA" id="ARBA00023136"/>
    </source>
</evidence>
<dbReference type="InterPro" id="IPR052165">
    <property type="entry name" value="Membrane_assoc_protease"/>
</dbReference>
<evidence type="ECO:0000256" key="1">
    <source>
        <dbReference type="ARBA" id="ARBA00004141"/>
    </source>
</evidence>
<dbReference type="InterPro" id="IPR002810">
    <property type="entry name" value="NfeD-like_C"/>
</dbReference>
<sequence length="132" mass="13931">MALAIAEVFTTTFVLVMFAAGAFAAAGAAAIGLPWYAQVLSFGAVSAAALALVRPAIQRHLNSETEGAPIGLAAIEGSLGLVLERVDLDHGLIKIEGEMWSARPYDATQVIEKGERVRIIEIKGATALVWRE</sequence>
<gene>
    <name evidence="7" type="ORF">Raf01_65290</name>
</gene>
<evidence type="ECO:0000313" key="8">
    <source>
        <dbReference type="Proteomes" id="UP000642748"/>
    </source>
</evidence>
<keyword evidence="3 5" id="KW-1133">Transmembrane helix</keyword>
<evidence type="ECO:0000259" key="6">
    <source>
        <dbReference type="Pfam" id="PF01957"/>
    </source>
</evidence>
<keyword evidence="4 5" id="KW-0472">Membrane</keyword>
<name>A0A8J3VTE6_9ACTN</name>
<proteinExistence type="predicted"/>
<comment type="subcellular location">
    <subcellularLocation>
        <location evidence="1">Membrane</location>
        <topology evidence="1">Multi-pass membrane protein</topology>
    </subcellularLocation>
</comment>
<dbReference type="AlphaFoldDB" id="A0A8J3VTE6"/>
<dbReference type="Proteomes" id="UP000642748">
    <property type="component" value="Unassembled WGS sequence"/>
</dbReference>
<dbReference type="PANTHER" id="PTHR33507">
    <property type="entry name" value="INNER MEMBRANE PROTEIN YBBJ"/>
    <property type="match status" value="1"/>
</dbReference>
<dbReference type="Pfam" id="PF01957">
    <property type="entry name" value="NfeD"/>
    <property type="match status" value="1"/>
</dbReference>
<comment type="caution">
    <text evidence="7">The sequence shown here is derived from an EMBL/GenBank/DDBJ whole genome shotgun (WGS) entry which is preliminary data.</text>
</comment>
<keyword evidence="8" id="KW-1185">Reference proteome</keyword>
<accession>A0A8J3VTE6</accession>
<evidence type="ECO:0000256" key="2">
    <source>
        <dbReference type="ARBA" id="ARBA00022692"/>
    </source>
</evidence>
<keyword evidence="2 5" id="KW-0812">Transmembrane</keyword>
<dbReference type="GO" id="GO:0005886">
    <property type="term" value="C:plasma membrane"/>
    <property type="evidence" value="ECO:0007669"/>
    <property type="project" value="TreeGrafter"/>
</dbReference>
<dbReference type="Gene3D" id="2.40.50.140">
    <property type="entry name" value="Nucleic acid-binding proteins"/>
    <property type="match status" value="1"/>
</dbReference>
<organism evidence="7 8">
    <name type="scientific">Rugosimonospora africana</name>
    <dbReference type="NCBI Taxonomy" id="556532"/>
    <lineage>
        <taxon>Bacteria</taxon>
        <taxon>Bacillati</taxon>
        <taxon>Actinomycetota</taxon>
        <taxon>Actinomycetes</taxon>
        <taxon>Micromonosporales</taxon>
        <taxon>Micromonosporaceae</taxon>
        <taxon>Rugosimonospora</taxon>
    </lineage>
</organism>
<evidence type="ECO:0000256" key="5">
    <source>
        <dbReference type="SAM" id="Phobius"/>
    </source>
</evidence>
<dbReference type="EMBL" id="BONZ01000066">
    <property type="protein sequence ID" value="GIH18357.1"/>
    <property type="molecule type" value="Genomic_DNA"/>
</dbReference>
<feature type="domain" description="NfeD-like C-terminal" evidence="6">
    <location>
        <begin position="76"/>
        <end position="131"/>
    </location>
</feature>
<reference evidence="7" key="1">
    <citation type="submission" date="2021-01" db="EMBL/GenBank/DDBJ databases">
        <title>Whole genome shotgun sequence of Rugosimonospora africana NBRC 104875.</title>
        <authorList>
            <person name="Komaki H."/>
            <person name="Tamura T."/>
        </authorList>
    </citation>
    <scope>NUCLEOTIDE SEQUENCE</scope>
    <source>
        <strain evidence="7">NBRC 104875</strain>
    </source>
</reference>
<feature type="transmembrane region" description="Helical" evidence="5">
    <location>
        <begin position="34"/>
        <end position="53"/>
    </location>
</feature>
<protein>
    <recommendedName>
        <fullName evidence="6">NfeD-like C-terminal domain-containing protein</fullName>
    </recommendedName>
</protein>
<dbReference type="PANTHER" id="PTHR33507:SF3">
    <property type="entry name" value="INNER MEMBRANE PROTEIN YBBJ"/>
    <property type="match status" value="1"/>
</dbReference>
<evidence type="ECO:0000256" key="3">
    <source>
        <dbReference type="ARBA" id="ARBA00022989"/>
    </source>
</evidence>
<dbReference type="SUPFAM" id="SSF141322">
    <property type="entry name" value="NfeD domain-like"/>
    <property type="match status" value="1"/>
</dbReference>